<feature type="region of interest" description="Disordered" evidence="1">
    <location>
        <begin position="239"/>
        <end position="264"/>
    </location>
</feature>
<dbReference type="Proteomes" id="UP000824120">
    <property type="component" value="Chromosome 5"/>
</dbReference>
<accession>A0A9J5YXW5</accession>
<comment type="caution">
    <text evidence="2">The sequence shown here is derived from an EMBL/GenBank/DDBJ whole genome shotgun (WGS) entry which is preliminary data.</text>
</comment>
<name>A0A9J5YXW5_SOLCO</name>
<evidence type="ECO:0000313" key="3">
    <source>
        <dbReference type="Proteomes" id="UP000824120"/>
    </source>
</evidence>
<feature type="compositionally biased region" description="Polar residues" evidence="1">
    <location>
        <begin position="73"/>
        <end position="87"/>
    </location>
</feature>
<evidence type="ECO:0000256" key="1">
    <source>
        <dbReference type="SAM" id="MobiDB-lite"/>
    </source>
</evidence>
<reference evidence="2 3" key="1">
    <citation type="submission" date="2020-09" db="EMBL/GenBank/DDBJ databases">
        <title>De no assembly of potato wild relative species, Solanum commersonii.</title>
        <authorList>
            <person name="Cho K."/>
        </authorList>
    </citation>
    <scope>NUCLEOTIDE SEQUENCE [LARGE SCALE GENOMIC DNA]</scope>
    <source>
        <strain evidence="2">LZ3.2</strain>
        <tissue evidence="2">Leaf</tissue>
    </source>
</reference>
<feature type="region of interest" description="Disordered" evidence="1">
    <location>
        <begin position="327"/>
        <end position="349"/>
    </location>
</feature>
<sequence>MFSELVLYMTTDIDATTSRSNLCKAILLVKQEQDDDLEDQALAAATYDYAIGRLPVPSLVSLQLSGAHKLQLPQSVETSQGQHNSSRGVDLPADQIPISQGHEKATVEPGREKKIKLQHVSPSFTSIQFQNSFHQKEKLLSLRHKENANNKGPVTFRNNDTNATVPPVPRPLLLGLFELPAALSLELLVVVPPGGTDGEGRVFLGGSKDGVGGEPCGGVNAGDGGEFVGGSEAGVGGEPFGGTDPGDGGEFTGGEGGEPFGGSGDCGGGVGSGFCAGGGGEKGGESTLGGGEGELGGVVGCGGGEVGGGSSFGGGGGELVGTVGCGGGETGGGSTSGGGDELTGGLGGGELAGGLGGGLTVGGEDSVGGEAIGGGDVTLLGGGDCGSVGEAGGGEDCWGNVGGREDTGGAIALGCDAGTGEES</sequence>
<proteinExistence type="predicted"/>
<feature type="region of interest" description="Disordered" evidence="1">
    <location>
        <begin position="73"/>
        <end position="94"/>
    </location>
</feature>
<organism evidence="2 3">
    <name type="scientific">Solanum commersonii</name>
    <name type="common">Commerson's wild potato</name>
    <name type="synonym">Commerson's nightshade</name>
    <dbReference type="NCBI Taxonomy" id="4109"/>
    <lineage>
        <taxon>Eukaryota</taxon>
        <taxon>Viridiplantae</taxon>
        <taxon>Streptophyta</taxon>
        <taxon>Embryophyta</taxon>
        <taxon>Tracheophyta</taxon>
        <taxon>Spermatophyta</taxon>
        <taxon>Magnoliopsida</taxon>
        <taxon>eudicotyledons</taxon>
        <taxon>Gunneridae</taxon>
        <taxon>Pentapetalae</taxon>
        <taxon>asterids</taxon>
        <taxon>lamiids</taxon>
        <taxon>Solanales</taxon>
        <taxon>Solanaceae</taxon>
        <taxon>Solanoideae</taxon>
        <taxon>Solaneae</taxon>
        <taxon>Solanum</taxon>
    </lineage>
</organism>
<dbReference type="AlphaFoldDB" id="A0A9J5YXW5"/>
<evidence type="ECO:0000313" key="2">
    <source>
        <dbReference type="EMBL" id="KAG5603726.1"/>
    </source>
</evidence>
<dbReference type="EMBL" id="JACXVP010000005">
    <property type="protein sequence ID" value="KAG5603726.1"/>
    <property type="molecule type" value="Genomic_DNA"/>
</dbReference>
<gene>
    <name evidence="2" type="ORF">H5410_025218</name>
</gene>
<protein>
    <submittedName>
        <fullName evidence="2">Uncharacterized protein</fullName>
    </submittedName>
</protein>
<keyword evidence="3" id="KW-1185">Reference proteome</keyword>